<evidence type="ECO:0000256" key="1">
    <source>
        <dbReference type="SAM" id="MobiDB-lite"/>
    </source>
</evidence>
<accession>E4ZXV6</accession>
<organism evidence="4">
    <name type="scientific">Leptosphaeria maculans (strain JN3 / isolate v23.1.3 / race Av1-4-5-6-7-8)</name>
    <name type="common">Blackleg fungus</name>
    <name type="synonym">Phoma lingam</name>
    <dbReference type="NCBI Taxonomy" id="985895"/>
    <lineage>
        <taxon>Eukaryota</taxon>
        <taxon>Fungi</taxon>
        <taxon>Dikarya</taxon>
        <taxon>Ascomycota</taxon>
        <taxon>Pezizomycotina</taxon>
        <taxon>Dothideomycetes</taxon>
        <taxon>Pleosporomycetidae</taxon>
        <taxon>Pleosporales</taxon>
        <taxon>Pleosporineae</taxon>
        <taxon>Leptosphaeriaceae</taxon>
        <taxon>Plenodomus</taxon>
        <taxon>Plenodomus lingam/Leptosphaeria maculans species complex</taxon>
    </lineage>
</organism>
<dbReference type="InParanoid" id="E4ZXV6"/>
<keyword evidence="2" id="KW-0472">Membrane</keyword>
<dbReference type="VEuPathDB" id="FungiDB:LEMA_P111200.1"/>
<evidence type="ECO:0000313" key="4">
    <source>
        <dbReference type="Proteomes" id="UP000002668"/>
    </source>
</evidence>
<feature type="transmembrane region" description="Helical" evidence="2">
    <location>
        <begin position="47"/>
        <end position="68"/>
    </location>
</feature>
<evidence type="ECO:0000256" key="2">
    <source>
        <dbReference type="SAM" id="Phobius"/>
    </source>
</evidence>
<dbReference type="OrthoDB" id="10485411at2759"/>
<protein>
    <submittedName>
        <fullName evidence="3">Predicted protein</fullName>
    </submittedName>
</protein>
<name>E4ZXV6_LEPMJ</name>
<keyword evidence="4" id="KW-1185">Reference proteome</keyword>
<sequence>MTSASMSNLPDSQTIPMTQFGSSNSPRHLPPRSEEPSAWHRLVRNNLFRAITVMICFILMVVGSYFGASFIANVLRSNIYHVPPGLASTKNPNPRSTMAEKPTAKIPKTEFVDVSGFSMTSVASLQSTSHTVTTTEVHLLSSATPSLIECLVDEEGFTQTIAFLAGKRIYLGIC</sequence>
<proteinExistence type="predicted"/>
<dbReference type="GeneID" id="13289779"/>
<dbReference type="AlphaFoldDB" id="E4ZXV6"/>
<dbReference type="HOGENOM" id="CLU_1540332_0_0_1"/>
<keyword evidence="2" id="KW-0812">Transmembrane</keyword>
<keyword evidence="2" id="KW-1133">Transmembrane helix</keyword>
<dbReference type="EMBL" id="FP929128">
    <property type="protein sequence ID" value="CBX96201.1"/>
    <property type="molecule type" value="Genomic_DNA"/>
</dbReference>
<dbReference type="Proteomes" id="UP000002668">
    <property type="component" value="Genome"/>
</dbReference>
<gene>
    <name evidence="3" type="ORF">LEMA_P111200.1</name>
</gene>
<evidence type="ECO:0000313" key="3">
    <source>
        <dbReference type="EMBL" id="CBX96201.1"/>
    </source>
</evidence>
<feature type="region of interest" description="Disordered" evidence="1">
    <location>
        <begin position="1"/>
        <end position="35"/>
    </location>
</feature>
<feature type="compositionally biased region" description="Polar residues" evidence="1">
    <location>
        <begin position="1"/>
        <end position="26"/>
    </location>
</feature>
<reference evidence="4" key="1">
    <citation type="journal article" date="2011" name="Nat. Commun.">
        <title>Effector diversification within compartments of the Leptosphaeria maculans genome affected by Repeat-Induced Point mutations.</title>
        <authorList>
            <person name="Rouxel T."/>
            <person name="Grandaubert J."/>
            <person name="Hane J.K."/>
            <person name="Hoede C."/>
            <person name="van de Wouw A.P."/>
            <person name="Couloux A."/>
            <person name="Dominguez V."/>
            <person name="Anthouard V."/>
            <person name="Bally P."/>
            <person name="Bourras S."/>
            <person name="Cozijnsen A.J."/>
            <person name="Ciuffetti L.M."/>
            <person name="Degrave A."/>
            <person name="Dilmaghani A."/>
            <person name="Duret L."/>
            <person name="Fudal I."/>
            <person name="Goodwin S.B."/>
            <person name="Gout L."/>
            <person name="Glaser N."/>
            <person name="Linglin J."/>
            <person name="Kema G.H.J."/>
            <person name="Lapalu N."/>
            <person name="Lawrence C.B."/>
            <person name="May K."/>
            <person name="Meyer M."/>
            <person name="Ollivier B."/>
            <person name="Poulain J."/>
            <person name="Schoch C.L."/>
            <person name="Simon A."/>
            <person name="Spatafora J.W."/>
            <person name="Stachowiak A."/>
            <person name="Turgeon B.G."/>
            <person name="Tyler B.M."/>
            <person name="Vincent D."/>
            <person name="Weissenbach J."/>
            <person name="Amselem J."/>
            <person name="Quesneville H."/>
            <person name="Oliver R.P."/>
            <person name="Wincker P."/>
            <person name="Balesdent M.-H."/>
            <person name="Howlett B.J."/>
        </authorList>
    </citation>
    <scope>NUCLEOTIDE SEQUENCE [LARGE SCALE GENOMIC DNA]</scope>
    <source>
        <strain evidence="4">JN3 / isolate v23.1.3 / race Av1-4-5-6-7-8</strain>
    </source>
</reference>